<reference evidence="2 3" key="1">
    <citation type="journal article" date="2007" name="Nature">
        <title>Evolution of genes and genomes on the Drosophila phylogeny.</title>
        <authorList>
            <consortium name="Drosophila 12 Genomes Consortium"/>
            <person name="Clark A.G."/>
            <person name="Eisen M.B."/>
            <person name="Smith D.R."/>
            <person name="Bergman C.M."/>
            <person name="Oliver B."/>
            <person name="Markow T.A."/>
            <person name="Kaufman T.C."/>
            <person name="Kellis M."/>
            <person name="Gelbart W."/>
            <person name="Iyer V.N."/>
            <person name="Pollard D.A."/>
            <person name="Sackton T.B."/>
            <person name="Larracuente A.M."/>
            <person name="Singh N.D."/>
            <person name="Abad J.P."/>
            <person name="Abt D.N."/>
            <person name="Adryan B."/>
            <person name="Aguade M."/>
            <person name="Akashi H."/>
            <person name="Anderson W.W."/>
            <person name="Aquadro C.F."/>
            <person name="Ardell D.H."/>
            <person name="Arguello R."/>
            <person name="Artieri C.G."/>
            <person name="Barbash D.A."/>
            <person name="Barker D."/>
            <person name="Barsanti P."/>
            <person name="Batterham P."/>
            <person name="Batzoglou S."/>
            <person name="Begun D."/>
            <person name="Bhutkar A."/>
            <person name="Blanco E."/>
            <person name="Bosak S.A."/>
            <person name="Bradley R.K."/>
            <person name="Brand A.D."/>
            <person name="Brent M.R."/>
            <person name="Brooks A.N."/>
            <person name="Brown R.H."/>
            <person name="Butlin R.K."/>
            <person name="Caggese C."/>
            <person name="Calvi B.R."/>
            <person name="Bernardo de Carvalho A."/>
            <person name="Caspi A."/>
            <person name="Castrezana S."/>
            <person name="Celniker S.E."/>
            <person name="Chang J.L."/>
            <person name="Chapple C."/>
            <person name="Chatterji S."/>
            <person name="Chinwalla A."/>
            <person name="Civetta A."/>
            <person name="Clifton S.W."/>
            <person name="Comeron J.M."/>
            <person name="Costello J.C."/>
            <person name="Coyne J.A."/>
            <person name="Daub J."/>
            <person name="David R.G."/>
            <person name="Delcher A.L."/>
            <person name="Delehaunty K."/>
            <person name="Do C.B."/>
            <person name="Ebling H."/>
            <person name="Edwards K."/>
            <person name="Eickbush T."/>
            <person name="Evans J.D."/>
            <person name="Filipski A."/>
            <person name="Findeiss S."/>
            <person name="Freyhult E."/>
            <person name="Fulton L."/>
            <person name="Fulton R."/>
            <person name="Garcia A.C."/>
            <person name="Gardiner A."/>
            <person name="Garfield D.A."/>
            <person name="Garvin B.E."/>
            <person name="Gibson G."/>
            <person name="Gilbert D."/>
            <person name="Gnerre S."/>
            <person name="Godfrey J."/>
            <person name="Good R."/>
            <person name="Gotea V."/>
            <person name="Gravely B."/>
            <person name="Greenberg A.J."/>
            <person name="Griffiths-Jones S."/>
            <person name="Gross S."/>
            <person name="Guigo R."/>
            <person name="Gustafson E.A."/>
            <person name="Haerty W."/>
            <person name="Hahn M.W."/>
            <person name="Halligan D.L."/>
            <person name="Halpern A.L."/>
            <person name="Halter G.M."/>
            <person name="Han M.V."/>
            <person name="Heger A."/>
            <person name="Hillier L."/>
            <person name="Hinrichs A.S."/>
            <person name="Holmes I."/>
            <person name="Hoskins R.A."/>
            <person name="Hubisz M.J."/>
            <person name="Hultmark D."/>
            <person name="Huntley M.A."/>
            <person name="Jaffe D.B."/>
            <person name="Jagadeeshan S."/>
            <person name="Jeck W.R."/>
            <person name="Johnson J."/>
            <person name="Jones C.D."/>
            <person name="Jordan W.C."/>
            <person name="Karpen G.H."/>
            <person name="Kataoka E."/>
            <person name="Keightley P.D."/>
            <person name="Kheradpour P."/>
            <person name="Kirkness E.F."/>
            <person name="Koerich L.B."/>
            <person name="Kristiansen K."/>
            <person name="Kudrna D."/>
            <person name="Kulathinal R.J."/>
            <person name="Kumar S."/>
            <person name="Kwok R."/>
            <person name="Lander E."/>
            <person name="Langley C.H."/>
            <person name="Lapoint R."/>
            <person name="Lazzaro B.P."/>
            <person name="Lee S.J."/>
            <person name="Levesque L."/>
            <person name="Li R."/>
            <person name="Lin C.F."/>
            <person name="Lin M.F."/>
            <person name="Lindblad-Toh K."/>
            <person name="Llopart A."/>
            <person name="Long M."/>
            <person name="Low L."/>
            <person name="Lozovsky E."/>
            <person name="Lu J."/>
            <person name="Luo M."/>
            <person name="Machado C.A."/>
            <person name="Makalowski W."/>
            <person name="Marzo M."/>
            <person name="Matsuda M."/>
            <person name="Matzkin L."/>
            <person name="McAllister B."/>
            <person name="McBride C.S."/>
            <person name="McKernan B."/>
            <person name="McKernan K."/>
            <person name="Mendez-Lago M."/>
            <person name="Minx P."/>
            <person name="Mollenhauer M.U."/>
            <person name="Montooth K."/>
            <person name="Mount S.M."/>
            <person name="Mu X."/>
            <person name="Myers E."/>
            <person name="Negre B."/>
            <person name="Newfeld S."/>
            <person name="Nielsen R."/>
            <person name="Noor M.A."/>
            <person name="O'Grady P."/>
            <person name="Pachter L."/>
            <person name="Papaceit M."/>
            <person name="Parisi M.J."/>
            <person name="Parisi M."/>
            <person name="Parts L."/>
            <person name="Pedersen J.S."/>
            <person name="Pesole G."/>
            <person name="Phillippy A.M."/>
            <person name="Ponting C.P."/>
            <person name="Pop M."/>
            <person name="Porcelli D."/>
            <person name="Powell J.R."/>
            <person name="Prohaska S."/>
            <person name="Pruitt K."/>
            <person name="Puig M."/>
            <person name="Quesneville H."/>
            <person name="Ram K.R."/>
            <person name="Rand D."/>
            <person name="Rasmussen M.D."/>
            <person name="Reed L.K."/>
            <person name="Reenan R."/>
            <person name="Reily A."/>
            <person name="Remington K.A."/>
            <person name="Rieger T.T."/>
            <person name="Ritchie M.G."/>
            <person name="Robin C."/>
            <person name="Rogers Y.H."/>
            <person name="Rohde C."/>
            <person name="Rozas J."/>
            <person name="Rubenfield M.J."/>
            <person name="Ruiz A."/>
            <person name="Russo S."/>
            <person name="Salzberg S.L."/>
            <person name="Sanchez-Gracia A."/>
            <person name="Saranga D.J."/>
            <person name="Sato H."/>
            <person name="Schaeffer S.W."/>
            <person name="Schatz M.C."/>
            <person name="Schlenke T."/>
            <person name="Schwartz R."/>
            <person name="Segarra C."/>
            <person name="Singh R.S."/>
            <person name="Sirot L."/>
            <person name="Sirota M."/>
            <person name="Sisneros N.B."/>
            <person name="Smith C.D."/>
            <person name="Smith T.F."/>
            <person name="Spieth J."/>
            <person name="Stage D.E."/>
            <person name="Stark A."/>
            <person name="Stephan W."/>
            <person name="Strausberg R.L."/>
            <person name="Strempel S."/>
            <person name="Sturgill D."/>
            <person name="Sutton G."/>
            <person name="Sutton G.G."/>
            <person name="Tao W."/>
            <person name="Teichmann S."/>
            <person name="Tobari Y.N."/>
            <person name="Tomimura Y."/>
            <person name="Tsolas J.M."/>
            <person name="Valente V.L."/>
            <person name="Venter E."/>
            <person name="Venter J.C."/>
            <person name="Vicario S."/>
            <person name="Vieira F.G."/>
            <person name="Vilella A.J."/>
            <person name="Villasante A."/>
            <person name="Walenz B."/>
            <person name="Wang J."/>
            <person name="Wasserman M."/>
            <person name="Watts T."/>
            <person name="Wilson D."/>
            <person name="Wilson R.K."/>
            <person name="Wing R.A."/>
            <person name="Wolfner M.F."/>
            <person name="Wong A."/>
            <person name="Wong G.K."/>
            <person name="Wu C.I."/>
            <person name="Wu G."/>
            <person name="Yamamoto D."/>
            <person name="Yang H.P."/>
            <person name="Yang S.P."/>
            <person name="Yorke J.A."/>
            <person name="Yoshida K."/>
            <person name="Zdobnov E."/>
            <person name="Zhang P."/>
            <person name="Zhang Y."/>
            <person name="Zimin A.V."/>
            <person name="Baldwin J."/>
            <person name="Abdouelleil A."/>
            <person name="Abdulkadir J."/>
            <person name="Abebe A."/>
            <person name="Abera B."/>
            <person name="Abreu J."/>
            <person name="Acer S.C."/>
            <person name="Aftuck L."/>
            <person name="Alexander A."/>
            <person name="An P."/>
            <person name="Anderson E."/>
            <person name="Anderson S."/>
            <person name="Arachi H."/>
            <person name="Azer M."/>
            <person name="Bachantsang P."/>
            <person name="Barry A."/>
            <person name="Bayul T."/>
            <person name="Berlin A."/>
            <person name="Bessette D."/>
            <person name="Bloom T."/>
            <person name="Blye J."/>
            <person name="Boguslavskiy L."/>
            <person name="Bonnet C."/>
            <person name="Boukhgalter B."/>
            <person name="Bourzgui I."/>
            <person name="Brown A."/>
            <person name="Cahill P."/>
            <person name="Channer S."/>
            <person name="Cheshatsang Y."/>
            <person name="Chuda L."/>
            <person name="Citroen M."/>
            <person name="Collymore A."/>
            <person name="Cooke P."/>
            <person name="Costello M."/>
            <person name="D'Aco K."/>
            <person name="Daza R."/>
            <person name="De Haan G."/>
            <person name="DeGray S."/>
            <person name="DeMaso C."/>
            <person name="Dhargay N."/>
            <person name="Dooley K."/>
            <person name="Dooley E."/>
            <person name="Doricent M."/>
            <person name="Dorje P."/>
            <person name="Dorjee K."/>
            <person name="Dupes A."/>
            <person name="Elong R."/>
            <person name="Falk J."/>
            <person name="Farina A."/>
            <person name="Faro S."/>
            <person name="Ferguson D."/>
            <person name="Fisher S."/>
            <person name="Foley C.D."/>
            <person name="Franke A."/>
            <person name="Friedrich D."/>
            <person name="Gadbois L."/>
            <person name="Gearin G."/>
            <person name="Gearin C.R."/>
            <person name="Giannoukos G."/>
            <person name="Goode T."/>
            <person name="Graham J."/>
            <person name="Grandbois E."/>
            <person name="Grewal S."/>
            <person name="Gyaltsen K."/>
            <person name="Hafez N."/>
            <person name="Hagos B."/>
            <person name="Hall J."/>
            <person name="Henson C."/>
            <person name="Hollinger A."/>
            <person name="Honan T."/>
            <person name="Huard M.D."/>
            <person name="Hughes L."/>
            <person name="Hurhula B."/>
            <person name="Husby M.E."/>
            <person name="Kamat A."/>
            <person name="Kanga B."/>
            <person name="Kashin S."/>
            <person name="Khazanovich D."/>
            <person name="Kisner P."/>
            <person name="Lance K."/>
            <person name="Lara M."/>
            <person name="Lee W."/>
            <person name="Lennon N."/>
            <person name="Letendre F."/>
            <person name="LeVine R."/>
            <person name="Lipovsky A."/>
            <person name="Liu X."/>
            <person name="Liu J."/>
            <person name="Liu S."/>
            <person name="Lokyitsang T."/>
            <person name="Lokyitsang Y."/>
            <person name="Lubonja R."/>
            <person name="Lui A."/>
            <person name="MacDonald P."/>
            <person name="Magnisalis V."/>
            <person name="Maru K."/>
            <person name="Matthews C."/>
            <person name="McCusker W."/>
            <person name="McDonough S."/>
            <person name="Mehta T."/>
            <person name="Meldrim J."/>
            <person name="Meneus L."/>
            <person name="Mihai O."/>
            <person name="Mihalev A."/>
            <person name="Mihova T."/>
            <person name="Mittelman R."/>
            <person name="Mlenga V."/>
            <person name="Montmayeur A."/>
            <person name="Mulrain L."/>
            <person name="Navidi A."/>
            <person name="Naylor J."/>
            <person name="Negash T."/>
            <person name="Nguyen T."/>
            <person name="Nguyen N."/>
            <person name="Nicol R."/>
            <person name="Norbu C."/>
            <person name="Norbu N."/>
            <person name="Novod N."/>
            <person name="O'Neill B."/>
            <person name="Osman S."/>
            <person name="Markiewicz E."/>
            <person name="Oyono O.L."/>
            <person name="Patti C."/>
            <person name="Phunkhang P."/>
            <person name="Pierre F."/>
            <person name="Priest M."/>
            <person name="Raghuraman S."/>
            <person name="Rege F."/>
            <person name="Reyes R."/>
            <person name="Rise C."/>
            <person name="Rogov P."/>
            <person name="Ross K."/>
            <person name="Ryan E."/>
            <person name="Settipalli S."/>
            <person name="Shea T."/>
            <person name="Sherpa N."/>
            <person name="Shi L."/>
            <person name="Shih D."/>
            <person name="Sparrow T."/>
            <person name="Spaulding J."/>
            <person name="Stalker J."/>
            <person name="Stange-Thomann N."/>
            <person name="Stavropoulos S."/>
            <person name="Stone C."/>
            <person name="Strader C."/>
            <person name="Tesfaye S."/>
            <person name="Thomson T."/>
            <person name="Thoulutsang Y."/>
            <person name="Thoulutsang D."/>
            <person name="Topham K."/>
            <person name="Topping I."/>
            <person name="Tsamla T."/>
            <person name="Vassiliev H."/>
            <person name="Vo A."/>
            <person name="Wangchuk T."/>
            <person name="Wangdi T."/>
            <person name="Weiand M."/>
            <person name="Wilkinson J."/>
            <person name="Wilson A."/>
            <person name="Yadav S."/>
            <person name="Young G."/>
            <person name="Yu Q."/>
            <person name="Zembek L."/>
            <person name="Zhong D."/>
            <person name="Zimmer A."/>
            <person name="Zwirko Z."/>
            <person name="Jaffe D.B."/>
            <person name="Alvarez P."/>
            <person name="Brockman W."/>
            <person name="Butler J."/>
            <person name="Chin C."/>
            <person name="Gnerre S."/>
            <person name="Grabherr M."/>
            <person name="Kleber M."/>
            <person name="Mauceli E."/>
            <person name="MacCallum I."/>
        </authorList>
    </citation>
    <scope>NUCLEOTIDE SEQUENCE [LARGE SCALE GENOMIC DNA]</scope>
    <source>
        <strain evidence="3">Tucson 14030-0811.24</strain>
    </source>
</reference>
<dbReference type="PANTHER" id="PTHR47767">
    <property type="entry name" value="ADHESION G PROTEIN-COUPLED RECEPTOR G7"/>
    <property type="match status" value="1"/>
</dbReference>
<evidence type="ECO:0000313" key="3">
    <source>
        <dbReference type="Proteomes" id="UP000007798"/>
    </source>
</evidence>
<feature type="transmembrane region" description="Helical" evidence="1">
    <location>
        <begin position="305"/>
        <end position="328"/>
    </location>
</feature>
<dbReference type="Gene3D" id="1.20.1070.10">
    <property type="entry name" value="Rhodopsin 7-helix transmembrane proteins"/>
    <property type="match status" value="1"/>
</dbReference>
<keyword evidence="3" id="KW-1185">Reference proteome</keyword>
<sequence>MFAHLQEQLQREATLGPELVGICLEVMASSAKVLRRSAKLNATNILLSKFEDYMDTLAPKMVPNEKCSSNKTMEANKGNVSEVENVSFNHHGVHSLISGNLSVFFVNPQCDNITGIAIYSEGSSDLYKSSSGFWYRFLRWNESLEELRQETNLETATFMPQKLWSALQVKGANYVVFKVYSHDNLFVETTEQRSRRPHSKVLSISLPGLEALTLPEVLPFLLRNENLRQPDARAISLGSGCGYWNYKTWLSDGVTTNNKWNVLHDPLIVCYAHHLTQFSFLLGASYSQKNDLLSSESLHFKILDYITIIGCFLSLIGLLGIFVMASIFRKFRESASTKFWVPNDHNVTY</sequence>
<gene>
    <name evidence="2" type="primary">Dwil\GK22557</name>
    <name evidence="2" type="ORF">Dwil_GK22557</name>
</gene>
<dbReference type="Gene3D" id="2.60.220.50">
    <property type="match status" value="1"/>
</dbReference>
<organism evidence="2 3">
    <name type="scientific">Drosophila willistoni</name>
    <name type="common">Fruit fly</name>
    <dbReference type="NCBI Taxonomy" id="7260"/>
    <lineage>
        <taxon>Eukaryota</taxon>
        <taxon>Metazoa</taxon>
        <taxon>Ecdysozoa</taxon>
        <taxon>Arthropoda</taxon>
        <taxon>Hexapoda</taxon>
        <taxon>Insecta</taxon>
        <taxon>Pterygota</taxon>
        <taxon>Neoptera</taxon>
        <taxon>Endopterygota</taxon>
        <taxon>Diptera</taxon>
        <taxon>Brachycera</taxon>
        <taxon>Muscomorpha</taxon>
        <taxon>Ephydroidea</taxon>
        <taxon>Drosophilidae</taxon>
        <taxon>Drosophila</taxon>
        <taxon>Sophophora</taxon>
    </lineage>
</organism>
<proteinExistence type="predicted"/>
<dbReference type="OrthoDB" id="10037534at2759"/>
<keyword evidence="1" id="KW-0472">Membrane</keyword>
<dbReference type="HOGENOM" id="CLU_023006_0_0_1"/>
<dbReference type="eggNOG" id="KOG4193">
    <property type="taxonomic scope" value="Eukaryota"/>
</dbReference>
<keyword evidence="1" id="KW-1133">Transmembrane helix</keyword>
<dbReference type="STRING" id="7260.B4NFB5"/>
<dbReference type="AlphaFoldDB" id="B4NFB5"/>
<dbReference type="Proteomes" id="UP000007798">
    <property type="component" value="Unassembled WGS sequence"/>
</dbReference>
<dbReference type="EMBL" id="CH964251">
    <property type="protein sequence ID" value="EDW82982.2"/>
    <property type="molecule type" value="Genomic_DNA"/>
</dbReference>
<protein>
    <recommendedName>
        <fullName evidence="4">GPS domain-containing protein</fullName>
    </recommendedName>
</protein>
<dbReference type="InterPro" id="IPR046338">
    <property type="entry name" value="GAIN_dom_sf"/>
</dbReference>
<evidence type="ECO:0000313" key="2">
    <source>
        <dbReference type="EMBL" id="EDW82982.2"/>
    </source>
</evidence>
<dbReference type="InParanoid" id="B4NFB5"/>
<accession>B4NFB5</accession>
<evidence type="ECO:0008006" key="4">
    <source>
        <dbReference type="Google" id="ProtNLM"/>
    </source>
</evidence>
<dbReference type="GO" id="GO:0005886">
    <property type="term" value="C:plasma membrane"/>
    <property type="evidence" value="ECO:0007669"/>
    <property type="project" value="EnsemblMetazoa"/>
</dbReference>
<name>B4NFB5_DROWI</name>
<keyword evidence="1" id="KW-0812">Transmembrane</keyword>
<dbReference type="PANTHER" id="PTHR47767:SF1">
    <property type="entry name" value="ADHESION G PROTEIN-COUPLED RECEPTOR G7"/>
    <property type="match status" value="1"/>
</dbReference>
<dbReference type="InterPro" id="IPR053066">
    <property type="entry name" value="ADGR_G7"/>
</dbReference>
<evidence type="ECO:0000256" key="1">
    <source>
        <dbReference type="SAM" id="Phobius"/>
    </source>
</evidence>